<organism evidence="2 3">
    <name type="scientific">Deinococcus xianganensis</name>
    <dbReference type="NCBI Taxonomy" id="1507289"/>
    <lineage>
        <taxon>Bacteria</taxon>
        <taxon>Thermotogati</taxon>
        <taxon>Deinococcota</taxon>
        <taxon>Deinococci</taxon>
        <taxon>Deinococcales</taxon>
        <taxon>Deinococcaceae</taxon>
        <taxon>Deinococcus</taxon>
    </lineage>
</organism>
<dbReference type="EMBL" id="WVHK01000037">
    <property type="protein sequence ID" value="MXV20193.1"/>
    <property type="molecule type" value="Genomic_DNA"/>
</dbReference>
<dbReference type="AlphaFoldDB" id="A0A6I4YSY9"/>
<reference evidence="2 3" key="1">
    <citation type="submission" date="2019-11" db="EMBL/GenBank/DDBJ databases">
        <title>Genome sequence of Deinococcus xianganensis Y35, AI-2 producing algicidal bacterium, isolated from lake water.</title>
        <authorList>
            <person name="Li Y."/>
        </authorList>
    </citation>
    <scope>NUCLEOTIDE SEQUENCE [LARGE SCALE GENOMIC DNA]</scope>
    <source>
        <strain evidence="2 3">Y35</strain>
    </source>
</reference>
<evidence type="ECO:0000313" key="2">
    <source>
        <dbReference type="EMBL" id="MXV20193.1"/>
    </source>
</evidence>
<dbReference type="InterPro" id="IPR018958">
    <property type="entry name" value="Knr4/Smi1-like_dom"/>
</dbReference>
<name>A0A6I4YSY9_9DEIO</name>
<keyword evidence="3" id="KW-1185">Reference proteome</keyword>
<evidence type="ECO:0000313" key="3">
    <source>
        <dbReference type="Proteomes" id="UP000430519"/>
    </source>
</evidence>
<dbReference type="RefSeq" id="WP_119673788.1">
    <property type="nucleotide sequence ID" value="NZ_WVHK01000037.1"/>
</dbReference>
<protein>
    <submittedName>
        <fullName evidence="2">SMI1/KNR4 family protein</fullName>
    </submittedName>
</protein>
<gene>
    <name evidence="2" type="ORF">GLX28_11140</name>
</gene>
<dbReference type="Proteomes" id="UP000430519">
    <property type="component" value="Unassembled WGS sequence"/>
</dbReference>
<dbReference type="Pfam" id="PF09346">
    <property type="entry name" value="SMI1_KNR4"/>
    <property type="match status" value="1"/>
</dbReference>
<sequence>MSGSIDKIFDQLRRSPPTHGGTLPDATPLRHTISQPLATEELGLLSSLPQGLIDFWAVTASARLFEDTVYGQWGLQLYEPTEASAATACFQRLYPEHFRHGDLILGSFLGDCDQLLIRTDQSQMDWGEVWIHSPLDERAQWERVADDLPDFLQRYVRVAGQKFWEPHGKSQQ</sequence>
<accession>A0A6I4YSY9</accession>
<proteinExistence type="predicted"/>
<feature type="domain" description="Knr4/Smi1-like" evidence="1">
    <location>
        <begin position="44"/>
        <end position="154"/>
    </location>
</feature>
<comment type="caution">
    <text evidence="2">The sequence shown here is derived from an EMBL/GenBank/DDBJ whole genome shotgun (WGS) entry which is preliminary data.</text>
</comment>
<evidence type="ECO:0000259" key="1">
    <source>
        <dbReference type="Pfam" id="PF09346"/>
    </source>
</evidence>